<dbReference type="GO" id="GO:0008270">
    <property type="term" value="F:zinc ion binding"/>
    <property type="evidence" value="ECO:0007669"/>
    <property type="project" value="UniProtKB-KW"/>
</dbReference>
<dbReference type="PANTHER" id="PTHR45931">
    <property type="entry name" value="SI:CH211-59O9.10"/>
    <property type="match status" value="1"/>
</dbReference>
<keyword evidence="3" id="KW-0862">Zinc</keyword>
<dbReference type="GO" id="GO:0005634">
    <property type="term" value="C:nucleus"/>
    <property type="evidence" value="ECO:0007669"/>
    <property type="project" value="TreeGrafter"/>
</dbReference>
<reference evidence="7" key="1">
    <citation type="journal article" date="2013" name="Nat. Commun.">
        <title>Whole-genome sequencing of Oryza brachyantha reveals mechanisms underlying Oryza genome evolution.</title>
        <authorList>
            <person name="Chen J."/>
            <person name="Huang Q."/>
            <person name="Gao D."/>
            <person name="Wang J."/>
            <person name="Lang Y."/>
            <person name="Liu T."/>
            <person name="Li B."/>
            <person name="Bai Z."/>
            <person name="Luis Goicoechea J."/>
            <person name="Liang C."/>
            <person name="Chen C."/>
            <person name="Zhang W."/>
            <person name="Sun S."/>
            <person name="Liao Y."/>
            <person name="Zhang X."/>
            <person name="Yang L."/>
            <person name="Song C."/>
            <person name="Wang M."/>
            <person name="Shi J."/>
            <person name="Liu G."/>
            <person name="Liu J."/>
            <person name="Zhou H."/>
            <person name="Zhou W."/>
            <person name="Yu Q."/>
            <person name="An N."/>
            <person name="Chen Y."/>
            <person name="Cai Q."/>
            <person name="Wang B."/>
            <person name="Liu B."/>
            <person name="Min J."/>
            <person name="Huang Y."/>
            <person name="Wu H."/>
            <person name="Li Z."/>
            <person name="Zhang Y."/>
            <person name="Yin Y."/>
            <person name="Song W."/>
            <person name="Jiang J."/>
            <person name="Jackson S.A."/>
            <person name="Wing R.A."/>
            <person name="Wang J."/>
            <person name="Chen M."/>
        </authorList>
    </citation>
    <scope>NUCLEOTIDE SEQUENCE [LARGE SCALE GENOMIC DNA]</scope>
    <source>
        <strain evidence="7">cv. IRGC 101232</strain>
    </source>
</reference>
<dbReference type="Gramene" id="OB11G12510.1">
    <property type="protein sequence ID" value="OB11G12510.1"/>
    <property type="gene ID" value="OB11G12510"/>
</dbReference>
<feature type="domain" description="RING-type" evidence="6">
    <location>
        <begin position="108"/>
        <end position="151"/>
    </location>
</feature>
<evidence type="ECO:0000256" key="4">
    <source>
        <dbReference type="PROSITE-ProRule" id="PRU00175"/>
    </source>
</evidence>
<dbReference type="InterPro" id="IPR001841">
    <property type="entry name" value="Znf_RING"/>
</dbReference>
<name>J3N615_ORYBR</name>
<keyword evidence="8" id="KW-1185">Reference proteome</keyword>
<reference evidence="7" key="2">
    <citation type="submission" date="2013-04" db="UniProtKB">
        <authorList>
            <consortium name="EnsemblPlants"/>
        </authorList>
    </citation>
    <scope>IDENTIFICATION</scope>
</reference>
<dbReference type="HOGENOM" id="CLU_1621542_0_0_1"/>
<dbReference type="Pfam" id="PF13639">
    <property type="entry name" value="zf-RING_2"/>
    <property type="match status" value="1"/>
</dbReference>
<proteinExistence type="predicted"/>
<dbReference type="GO" id="GO:0006511">
    <property type="term" value="P:ubiquitin-dependent protein catabolic process"/>
    <property type="evidence" value="ECO:0007669"/>
    <property type="project" value="TreeGrafter"/>
</dbReference>
<dbReference type="PANTHER" id="PTHR45931:SF23">
    <property type="entry name" value="OS12G0134500 PROTEIN"/>
    <property type="match status" value="1"/>
</dbReference>
<accession>J3N615</accession>
<dbReference type="PROSITE" id="PS50089">
    <property type="entry name" value="ZF_RING_2"/>
    <property type="match status" value="1"/>
</dbReference>
<organism evidence="7">
    <name type="scientific">Oryza brachyantha</name>
    <name type="common">malo sina</name>
    <dbReference type="NCBI Taxonomy" id="4533"/>
    <lineage>
        <taxon>Eukaryota</taxon>
        <taxon>Viridiplantae</taxon>
        <taxon>Streptophyta</taxon>
        <taxon>Embryophyta</taxon>
        <taxon>Tracheophyta</taxon>
        <taxon>Spermatophyta</taxon>
        <taxon>Magnoliopsida</taxon>
        <taxon>Liliopsida</taxon>
        <taxon>Poales</taxon>
        <taxon>Poaceae</taxon>
        <taxon>BOP clade</taxon>
        <taxon>Oryzoideae</taxon>
        <taxon>Oryzeae</taxon>
        <taxon>Oryzinae</taxon>
        <taxon>Oryza</taxon>
    </lineage>
</organism>
<evidence type="ECO:0000256" key="1">
    <source>
        <dbReference type="ARBA" id="ARBA00022723"/>
    </source>
</evidence>
<dbReference type="AlphaFoldDB" id="J3N615"/>
<evidence type="ECO:0000256" key="5">
    <source>
        <dbReference type="SAM" id="MobiDB-lite"/>
    </source>
</evidence>
<evidence type="ECO:0000313" key="8">
    <source>
        <dbReference type="Proteomes" id="UP000006038"/>
    </source>
</evidence>
<dbReference type="GO" id="GO:0061630">
    <property type="term" value="F:ubiquitin protein ligase activity"/>
    <property type="evidence" value="ECO:0007669"/>
    <property type="project" value="TreeGrafter"/>
</dbReference>
<evidence type="ECO:0000256" key="3">
    <source>
        <dbReference type="ARBA" id="ARBA00022833"/>
    </source>
</evidence>
<keyword evidence="2 4" id="KW-0863">Zinc-finger</keyword>
<evidence type="ECO:0000259" key="6">
    <source>
        <dbReference type="PROSITE" id="PS50089"/>
    </source>
</evidence>
<dbReference type="Proteomes" id="UP000006038">
    <property type="component" value="Chromosome 11"/>
</dbReference>
<dbReference type="InterPro" id="IPR051834">
    <property type="entry name" value="RING_finger_E3_ligase"/>
</dbReference>
<dbReference type="InterPro" id="IPR013083">
    <property type="entry name" value="Znf_RING/FYVE/PHD"/>
</dbReference>
<evidence type="ECO:0000313" key="7">
    <source>
        <dbReference type="EnsemblPlants" id="OB11G12510.1"/>
    </source>
</evidence>
<dbReference type="Gene3D" id="3.30.40.10">
    <property type="entry name" value="Zinc/RING finger domain, C3HC4 (zinc finger)"/>
    <property type="match status" value="1"/>
</dbReference>
<dbReference type="EnsemblPlants" id="OB11G12510.1">
    <property type="protein sequence ID" value="OB11G12510.1"/>
    <property type="gene ID" value="OB11G12510"/>
</dbReference>
<dbReference type="eggNOG" id="KOG0800">
    <property type="taxonomic scope" value="Eukaryota"/>
</dbReference>
<protein>
    <recommendedName>
        <fullName evidence="6">RING-type domain-containing protein</fullName>
    </recommendedName>
</protein>
<dbReference type="SUPFAM" id="SSF57850">
    <property type="entry name" value="RING/U-box"/>
    <property type="match status" value="1"/>
</dbReference>
<dbReference type="OMA" id="IHRLCSH"/>
<keyword evidence="1" id="KW-0479">Metal-binding</keyword>
<evidence type="ECO:0000256" key="2">
    <source>
        <dbReference type="ARBA" id="ARBA00022771"/>
    </source>
</evidence>
<sequence length="164" mass="18194">MVTIRIAACYLQYHRLNLREAIKPIKWQEFLLPGGDGERFGPPGPRLPPVHRNPFPSRQERAASESSARAAPPPPTFPGAAAATAADISCLGKRKYEGPRAGEYSTECVICIEEFEVGDDLSTMPCPHGHRFHEKCLAKWLARRRSCPLCRHLLPANSTNIHSV</sequence>
<feature type="region of interest" description="Disordered" evidence="5">
    <location>
        <begin position="37"/>
        <end position="79"/>
    </location>
</feature>
<dbReference type="SMART" id="SM00184">
    <property type="entry name" value="RING"/>
    <property type="match status" value="1"/>
</dbReference>